<evidence type="ECO:0000256" key="3">
    <source>
        <dbReference type="ARBA" id="ARBA00022679"/>
    </source>
</evidence>
<dbReference type="EMBL" id="BK015447">
    <property type="protein sequence ID" value="DAE07204.1"/>
    <property type="molecule type" value="Genomic_DNA"/>
</dbReference>
<dbReference type="PANTHER" id="PTHR12873">
    <property type="entry name" value="T7-LIKE MITOCHONDRIAL DNA HELICASE"/>
    <property type="match status" value="1"/>
</dbReference>
<dbReference type="Gene3D" id="3.40.1360.10">
    <property type="match status" value="1"/>
</dbReference>
<dbReference type="InterPro" id="IPR027417">
    <property type="entry name" value="P-loop_NTPase"/>
</dbReference>
<evidence type="ECO:0000259" key="9">
    <source>
        <dbReference type="SMART" id="SM00493"/>
    </source>
</evidence>
<evidence type="ECO:0000256" key="2">
    <source>
        <dbReference type="ARBA" id="ARBA00022515"/>
    </source>
</evidence>
<dbReference type="GO" id="GO:0016779">
    <property type="term" value="F:nucleotidyltransferase activity"/>
    <property type="evidence" value="ECO:0007669"/>
    <property type="project" value="UniProtKB-KW"/>
</dbReference>
<dbReference type="Pfam" id="PF13155">
    <property type="entry name" value="Toprim_2"/>
    <property type="match status" value="1"/>
</dbReference>
<reference evidence="10" key="1">
    <citation type="journal article" date="2021" name="Proc. Natl. Acad. Sci. U.S.A.">
        <title>A Catalog of Tens of Thousands of Viruses from Human Metagenomes Reveals Hidden Associations with Chronic Diseases.</title>
        <authorList>
            <person name="Tisza M.J."/>
            <person name="Buck C.B."/>
        </authorList>
    </citation>
    <scope>NUCLEOTIDE SEQUENCE</scope>
    <source>
        <strain evidence="10">CtOSJ35</strain>
    </source>
</reference>
<dbReference type="InterPro" id="IPR034154">
    <property type="entry name" value="TOPRIM_DnaG/twinkle"/>
</dbReference>
<keyword evidence="3" id="KW-0808">Transferase</keyword>
<evidence type="ECO:0000313" key="10">
    <source>
        <dbReference type="EMBL" id="DAE07204.1"/>
    </source>
</evidence>
<dbReference type="InterPro" id="IPR006171">
    <property type="entry name" value="TOPRIM_dom"/>
</dbReference>
<organism evidence="10">
    <name type="scientific">Siphoviridae sp. ctOSJ35</name>
    <dbReference type="NCBI Taxonomy" id="2825479"/>
    <lineage>
        <taxon>Viruses</taxon>
        <taxon>Duplodnaviria</taxon>
        <taxon>Heunggongvirae</taxon>
        <taxon>Uroviricota</taxon>
        <taxon>Caudoviricetes</taxon>
    </lineage>
</organism>
<dbReference type="GO" id="GO:0043139">
    <property type="term" value="F:5'-3' DNA helicase activity"/>
    <property type="evidence" value="ECO:0007669"/>
    <property type="project" value="InterPro"/>
</dbReference>
<dbReference type="GO" id="GO:0000428">
    <property type="term" value="C:DNA-directed RNA polymerase complex"/>
    <property type="evidence" value="ECO:0007669"/>
    <property type="project" value="UniProtKB-KW"/>
</dbReference>
<dbReference type="SUPFAM" id="SSF56731">
    <property type="entry name" value="DNA primase core"/>
    <property type="match status" value="1"/>
</dbReference>
<accession>A0A8S5PLY8</accession>
<proteinExistence type="predicted"/>
<dbReference type="Gene3D" id="3.90.580.10">
    <property type="entry name" value="Zinc finger, CHC2-type domain"/>
    <property type="match status" value="1"/>
</dbReference>
<feature type="region of interest" description="Disordered" evidence="8">
    <location>
        <begin position="657"/>
        <end position="679"/>
    </location>
</feature>
<evidence type="ECO:0000256" key="4">
    <source>
        <dbReference type="ARBA" id="ARBA00022695"/>
    </source>
</evidence>
<dbReference type="CDD" id="cd01029">
    <property type="entry name" value="TOPRIM_primases"/>
    <property type="match status" value="1"/>
</dbReference>
<keyword evidence="5" id="KW-0235">DNA replication</keyword>
<dbReference type="GO" id="GO:0008270">
    <property type="term" value="F:zinc ion binding"/>
    <property type="evidence" value="ECO:0007669"/>
    <property type="project" value="InterPro"/>
</dbReference>
<evidence type="ECO:0000256" key="1">
    <source>
        <dbReference type="ARBA" id="ARBA00022478"/>
    </source>
</evidence>
<keyword evidence="4" id="KW-0548">Nucleotidyltransferase</keyword>
<name>A0A8S5PLY8_9CAUD</name>
<dbReference type="InterPro" id="IPR036977">
    <property type="entry name" value="DNA_primase_Znf_CHC2"/>
</dbReference>
<sequence length="679" mass="77695">MADLLDKIKEAEQMLGNEEQAIEIAKLMNLRNFDEEKLTGSSPFSSDSNPSFIWNKKDLCYHDFSNGGNYSIINAYMYAYDETYAQALKRLFDRCHIEFDFKRGFGYDERESLENYKFPVDDSVEDNSNAIVYLKKRGFTEETIKFFDIGQTKKGDVQFKFKDINGRLVGVKYRHAHAVKHGESKYWWQGDCSPCYSLFNINNIDITQPLIVTEGNLDAMAVWQSGSHNVVSIPGGATDLNWIKYNFDFLEKFKKIILWLDNDTAGEEGTKKIVQKLGEYRCYIVESPDYAQEAVEEYYKQFNQEKPIRKTDANNVMIAIDGSAILKMIADAKAVENPRVKHLFDYEEMQLQNVPNISFGIKALNKVLYGNFENTLTLITALAGNGKSSLLNQICVAAPLEQNQNVFIYSGEIPAQFLLGNIFRPLAGDRHIIEYDNGPDRPKGYAVSKQATDLIRQYYHENLFVYDDCSDDSSLSTESMSLLQQMDYAYRRYNTTCFVIDNLMCLDLRGCAGDTKLEKQTDFIKQVKMFTRKYPVEVALVAHSRKLAQGETEVGLQSVAGAMEIANIADRCIACKILNEDSEGYDFQLSVVKDRQSGKAGSKLKLYYDNCSMRIFSDEQELNMRYRWERELGNKIHYDDNLSKRIVANIPELKFNPTPTFASEPDIPTESTQEPNLPF</sequence>
<dbReference type="SUPFAM" id="SSF52540">
    <property type="entry name" value="P-loop containing nucleoside triphosphate hydrolases"/>
    <property type="match status" value="1"/>
</dbReference>
<keyword evidence="6" id="KW-0804">Transcription</keyword>
<feature type="coiled-coil region" evidence="7">
    <location>
        <begin position="1"/>
        <end position="28"/>
    </location>
</feature>
<dbReference type="GO" id="GO:0006269">
    <property type="term" value="P:DNA replication, synthesis of primer"/>
    <property type="evidence" value="ECO:0007669"/>
    <property type="project" value="UniProtKB-KW"/>
</dbReference>
<dbReference type="PANTHER" id="PTHR12873:SF0">
    <property type="entry name" value="TWINKLE MTDNA HELICASE"/>
    <property type="match status" value="1"/>
</dbReference>
<evidence type="ECO:0000256" key="7">
    <source>
        <dbReference type="SAM" id="Coils"/>
    </source>
</evidence>
<evidence type="ECO:0000256" key="8">
    <source>
        <dbReference type="SAM" id="MobiDB-lite"/>
    </source>
</evidence>
<protein>
    <submittedName>
        <fullName evidence="10">DNA directed DNA polymerase</fullName>
    </submittedName>
</protein>
<dbReference type="SMART" id="SM00493">
    <property type="entry name" value="TOPRIM"/>
    <property type="match status" value="1"/>
</dbReference>
<evidence type="ECO:0000256" key="5">
    <source>
        <dbReference type="ARBA" id="ARBA00022705"/>
    </source>
</evidence>
<dbReference type="SUPFAM" id="SSF57783">
    <property type="entry name" value="Zinc beta-ribbon"/>
    <property type="match status" value="1"/>
</dbReference>
<dbReference type="Gene3D" id="3.40.50.300">
    <property type="entry name" value="P-loop containing nucleotide triphosphate hydrolases"/>
    <property type="match status" value="1"/>
</dbReference>
<keyword evidence="1" id="KW-0240">DNA-directed RNA polymerase</keyword>
<dbReference type="InterPro" id="IPR027032">
    <property type="entry name" value="Twinkle-like"/>
</dbReference>
<feature type="domain" description="Toprim" evidence="9">
    <location>
        <begin position="208"/>
        <end position="282"/>
    </location>
</feature>
<keyword evidence="7" id="KW-0175">Coiled coil</keyword>
<keyword evidence="2" id="KW-0639">Primosome</keyword>
<dbReference type="GO" id="GO:0003697">
    <property type="term" value="F:single-stranded DNA binding"/>
    <property type="evidence" value="ECO:0007669"/>
    <property type="project" value="InterPro"/>
</dbReference>
<feature type="compositionally biased region" description="Polar residues" evidence="8">
    <location>
        <begin position="669"/>
        <end position="679"/>
    </location>
</feature>
<evidence type="ECO:0000256" key="6">
    <source>
        <dbReference type="ARBA" id="ARBA00023163"/>
    </source>
</evidence>